<feature type="transmembrane region" description="Helical" evidence="1">
    <location>
        <begin position="316"/>
        <end position="340"/>
    </location>
</feature>
<feature type="domain" description="DUF112" evidence="2">
    <location>
        <begin position="19"/>
        <end position="436"/>
    </location>
</feature>
<dbReference type="PANTHER" id="PTHR35342">
    <property type="entry name" value="TRICARBOXYLIC TRANSPORT PROTEIN"/>
    <property type="match status" value="1"/>
</dbReference>
<evidence type="ECO:0000259" key="2">
    <source>
        <dbReference type="Pfam" id="PF01970"/>
    </source>
</evidence>
<feature type="transmembrane region" description="Helical" evidence="1">
    <location>
        <begin position="108"/>
        <end position="134"/>
    </location>
</feature>
<feature type="transmembrane region" description="Helical" evidence="1">
    <location>
        <begin position="44"/>
        <end position="68"/>
    </location>
</feature>
<feature type="transmembrane region" description="Helical" evidence="1">
    <location>
        <begin position="411"/>
        <end position="427"/>
    </location>
</feature>
<organism evidence="3 5">
    <name type="scientific">Saliniramus fredricksonii</name>
    <dbReference type="NCBI Taxonomy" id="1653334"/>
    <lineage>
        <taxon>Bacteria</taxon>
        <taxon>Pseudomonadati</taxon>
        <taxon>Pseudomonadota</taxon>
        <taxon>Alphaproteobacteria</taxon>
        <taxon>Hyphomicrobiales</taxon>
        <taxon>Salinarimonadaceae</taxon>
        <taxon>Saliniramus</taxon>
    </lineage>
</organism>
<dbReference type="EMBL" id="FMBM01000002">
    <property type="protein sequence ID" value="SCC81290.1"/>
    <property type="molecule type" value="Genomic_DNA"/>
</dbReference>
<dbReference type="Pfam" id="PF01970">
    <property type="entry name" value="TctA"/>
    <property type="match status" value="1"/>
</dbReference>
<feature type="transmembrane region" description="Helical" evidence="1">
    <location>
        <begin position="386"/>
        <end position="405"/>
    </location>
</feature>
<evidence type="ECO:0000313" key="5">
    <source>
        <dbReference type="Proteomes" id="UP000050497"/>
    </source>
</evidence>
<feature type="transmembrane region" description="Helical" evidence="1">
    <location>
        <begin position="202"/>
        <end position="222"/>
    </location>
</feature>
<protein>
    <submittedName>
        <fullName evidence="3">TTT family transport system large permease component</fullName>
    </submittedName>
    <submittedName>
        <fullName evidence="4">TctA family transporter</fullName>
    </submittedName>
</protein>
<dbReference type="AlphaFoldDB" id="A0A0P8BRV9"/>
<dbReference type="Proteomes" id="UP000050497">
    <property type="component" value="Unassembled WGS sequence"/>
</dbReference>
<accession>A0A0P8BRV9</accession>
<dbReference type="RefSeq" id="WP_074445017.1">
    <property type="nucleotide sequence ID" value="NZ_FMBM01000002.1"/>
</dbReference>
<evidence type="ECO:0000256" key="1">
    <source>
        <dbReference type="SAM" id="Phobius"/>
    </source>
</evidence>
<dbReference type="PANTHER" id="PTHR35342:SF5">
    <property type="entry name" value="TRICARBOXYLIC TRANSPORT PROTEIN"/>
    <property type="match status" value="1"/>
</dbReference>
<dbReference type="EMBL" id="LJSX01000002">
    <property type="protein sequence ID" value="KPQ12388.1"/>
    <property type="molecule type" value="Genomic_DNA"/>
</dbReference>
<keyword evidence="1" id="KW-0812">Transmembrane</keyword>
<feature type="transmembrane region" description="Helical" evidence="1">
    <location>
        <begin position="140"/>
        <end position="160"/>
    </location>
</feature>
<comment type="caution">
    <text evidence="3">The sequence shown here is derived from an EMBL/GenBank/DDBJ whole genome shotgun (WGS) entry which is preliminary data.</text>
</comment>
<dbReference type="STRING" id="1653334.GA0071312_2226"/>
<feature type="transmembrane region" description="Helical" evidence="1">
    <location>
        <begin position="165"/>
        <end position="182"/>
    </location>
</feature>
<keyword evidence="6" id="KW-1185">Reference proteome</keyword>
<dbReference type="Proteomes" id="UP000182800">
    <property type="component" value="Unassembled WGS sequence"/>
</dbReference>
<keyword evidence="1" id="KW-0472">Membrane</keyword>
<name>A0A0P8BRV9_9HYPH</name>
<sequence>MDLNAWISGFALALTPENLILCVVGAVVGTLVGVLPGIGPAATLALLLPLTFTLEPAGAIIMMAAIYYGAQYGGSTTSILLNVPGECSGVVTALDGHKMALAGRAGPAIAVASLASLFAGLVTAVLIATIAVPLAGMTTAIAPAGLVGLIALGLFAAAVISPGPAIPALALILIGAGLGLVGTDLGGGQPRFAFGIPELRDGIGFVPLVMGIFGLAELIRALETGGRPERIRLVRWPWPTRADLRAGWRPALRGTGIGAALGVIPGASTLLAALAARGMENGFATKDRPLGTGAVAGVAAPEAANNAAAQSAMVPLLTLGLPGSPVMAVLAGALMLHAIMPGPAFIAQNPDLFTALMASLIIGNVILVVLNLPFAGIWASLLRIPFRRLVPLIIVISLIGVHSVQNSLFDVWLMLGFGLFGWVLLRLKLEPTPLVLGFILGPAFEEYLRRTLLFSRGDPTVLLTDPVSATCLGLIAACTCWMIVRRVQVMRCG</sequence>
<feature type="transmembrane region" description="Helical" evidence="1">
    <location>
        <begin position="352"/>
        <end position="374"/>
    </location>
</feature>
<evidence type="ECO:0000313" key="6">
    <source>
        <dbReference type="Proteomes" id="UP000182800"/>
    </source>
</evidence>
<dbReference type="PATRIC" id="fig|1653334.4.peg.946"/>
<dbReference type="InterPro" id="IPR002823">
    <property type="entry name" value="DUF112_TM"/>
</dbReference>
<feature type="transmembrane region" description="Helical" evidence="1">
    <location>
        <begin position="466"/>
        <end position="484"/>
    </location>
</feature>
<reference evidence="3 5" key="1">
    <citation type="submission" date="2015-09" db="EMBL/GenBank/DDBJ databases">
        <title>Identification and resolution of microdiversity through metagenomic sequencing of parallel consortia.</title>
        <authorList>
            <person name="Nelson W.C."/>
            <person name="Romine M.F."/>
            <person name="Lindemann S.R."/>
        </authorList>
    </citation>
    <scope>NUCLEOTIDE SEQUENCE [LARGE SCALE GENOMIC DNA]</scope>
    <source>
        <strain evidence="3">HL-109</strain>
    </source>
</reference>
<proteinExistence type="predicted"/>
<reference evidence="4 6" key="2">
    <citation type="submission" date="2016-08" db="EMBL/GenBank/DDBJ databases">
        <authorList>
            <person name="Varghese N."/>
            <person name="Submissions Spin"/>
        </authorList>
    </citation>
    <scope>NUCLEOTIDE SEQUENCE [LARGE SCALE GENOMIC DNA]</scope>
    <source>
        <strain evidence="4 6">HL-109</strain>
    </source>
</reference>
<gene>
    <name evidence="4" type="ORF">GA0071312_2226</name>
    <name evidence="3" type="ORF">HLUCCO17_02145</name>
</gene>
<evidence type="ECO:0000313" key="3">
    <source>
        <dbReference type="EMBL" id="KPQ12388.1"/>
    </source>
</evidence>
<feature type="transmembrane region" description="Helical" evidence="1">
    <location>
        <begin position="19"/>
        <end position="38"/>
    </location>
</feature>
<evidence type="ECO:0000313" key="4">
    <source>
        <dbReference type="EMBL" id="SCC81290.1"/>
    </source>
</evidence>
<keyword evidence="1" id="KW-1133">Transmembrane helix</keyword>
<dbReference type="OrthoDB" id="9806425at2"/>